<proteinExistence type="predicted"/>
<comment type="caution">
    <text evidence="1">The sequence shown here is derived from an EMBL/GenBank/DDBJ whole genome shotgun (WGS) entry which is preliminary data.</text>
</comment>
<name>A0AA90JWS9_9ACTN</name>
<sequence>MTAEAQPCVYGTWRTEGPHEAVDPVVVTIVSTDAGPDQEKRACRCCVPVEGAPQ</sequence>
<dbReference type="AlphaFoldDB" id="A0AA90JWS9"/>
<reference evidence="1" key="1">
    <citation type="submission" date="2023-05" db="EMBL/GenBank/DDBJ databases">
        <title>Streptantibioticus silvisoli sp. nov., acidotolerant actinomycetes 1 from pine litter.</title>
        <authorList>
            <person name="Swiecimska M."/>
            <person name="Golinska P."/>
            <person name="Sangal V."/>
            <person name="Wachnowicz B."/>
            <person name="Goodfellow M."/>
        </authorList>
    </citation>
    <scope>NUCLEOTIDE SEQUENCE</scope>
    <source>
        <strain evidence="1">SL13</strain>
    </source>
</reference>
<protein>
    <submittedName>
        <fullName evidence="1">Uncharacterized protein</fullName>
    </submittedName>
</protein>
<dbReference type="EMBL" id="JABXJJ020000009">
    <property type="protein sequence ID" value="MDI5969386.1"/>
    <property type="molecule type" value="Genomic_DNA"/>
</dbReference>
<dbReference type="RefSeq" id="WP_271312254.1">
    <property type="nucleotide sequence ID" value="NZ_JABXJJ020000009.1"/>
</dbReference>
<organism evidence="1">
    <name type="scientific">Streptantibioticus silvisoli</name>
    <dbReference type="NCBI Taxonomy" id="2705255"/>
    <lineage>
        <taxon>Bacteria</taxon>
        <taxon>Bacillati</taxon>
        <taxon>Actinomycetota</taxon>
        <taxon>Actinomycetes</taxon>
        <taxon>Kitasatosporales</taxon>
        <taxon>Streptomycetaceae</taxon>
        <taxon>Streptantibioticus</taxon>
    </lineage>
</organism>
<accession>A0AA90JWS9</accession>
<gene>
    <name evidence="1" type="ORF">POF50_008500</name>
</gene>
<evidence type="ECO:0000313" key="1">
    <source>
        <dbReference type="EMBL" id="MDI5969386.1"/>
    </source>
</evidence>